<dbReference type="InterPro" id="IPR045706">
    <property type="entry name" value="DUF6062"/>
</dbReference>
<comment type="caution">
    <text evidence="1">The sequence shown here is derived from an EMBL/GenBank/DDBJ whole genome shotgun (WGS) entry which is preliminary data.</text>
</comment>
<dbReference type="AlphaFoldDB" id="A0A4Q2K817"/>
<proteinExistence type="predicted"/>
<sequence length="225" mass="26481">MNYHIGNMLIYQEFNGKNQCPLCAIRNILERRLTEQYLNESVMEDFQRRMVNEKGFCLHHTEMMLARQNKLSLTLQHITRLTALKGRLEITAEPKIAKEMADFFIDSDSRCVICDGVEVNMIRYYKTVAEMFFAEKKFKEILQNTKGFCLEHFGQLLRYASFARTRKKDYIYTLTKLEQASVQSLLEDLNWFAAKHDYRNADKPWNGAEDSLLRSVVKMHGDRAK</sequence>
<dbReference type="OrthoDB" id="9810814at2"/>
<evidence type="ECO:0008006" key="3">
    <source>
        <dbReference type="Google" id="ProtNLM"/>
    </source>
</evidence>
<name>A0A4Q2K817_9FIRM</name>
<organism evidence="1 2">
    <name type="scientific">Candidatus Borkfalkia ceftriaxoniphila</name>
    <dbReference type="NCBI Taxonomy" id="2508949"/>
    <lineage>
        <taxon>Bacteria</taxon>
        <taxon>Bacillati</taxon>
        <taxon>Bacillota</taxon>
        <taxon>Clostridia</taxon>
        <taxon>Christensenellales</taxon>
        <taxon>Christensenellaceae</taxon>
        <taxon>Candidatus Borkfalkia</taxon>
    </lineage>
</organism>
<reference evidence="1 2" key="1">
    <citation type="journal article" date="2019" name="Gut">
        <title>Antibiotics-induced monodominance of a novel gut bacterial order.</title>
        <authorList>
            <person name="Hildebrand F."/>
            <person name="Moitinho-Silva L."/>
            <person name="Blasche S."/>
            <person name="Jahn M.T."/>
            <person name="Gossmann T.I."/>
            <person name="Heuerta-Cepas J."/>
            <person name="Hercog R."/>
            <person name="Luetge M."/>
            <person name="Bahram M."/>
            <person name="Pryszlak A."/>
            <person name="Alves R.J."/>
            <person name="Waszak S.M."/>
            <person name="Zhu A."/>
            <person name="Ye L."/>
            <person name="Costea P.I."/>
            <person name="Aalvink S."/>
            <person name="Belzer C."/>
            <person name="Forslund S.K."/>
            <person name="Sunagawa S."/>
            <person name="Hentschel U."/>
            <person name="Merten C."/>
            <person name="Patil K.R."/>
            <person name="Benes V."/>
            <person name="Bork P."/>
        </authorList>
    </citation>
    <scope>NUCLEOTIDE SEQUENCE [LARGE SCALE GENOMIC DNA]</scope>
    <source>
        <strain evidence="1 2">HDS1380</strain>
    </source>
</reference>
<evidence type="ECO:0000313" key="1">
    <source>
        <dbReference type="EMBL" id="RXZ58054.1"/>
    </source>
</evidence>
<evidence type="ECO:0000313" key="2">
    <source>
        <dbReference type="Proteomes" id="UP000291269"/>
    </source>
</evidence>
<dbReference type="Proteomes" id="UP000291269">
    <property type="component" value="Unassembled WGS sequence"/>
</dbReference>
<gene>
    <name evidence="1" type="ORF">ESZ91_10370</name>
</gene>
<dbReference type="EMBL" id="SDOZ01000004">
    <property type="protein sequence ID" value="RXZ58054.1"/>
    <property type="molecule type" value="Genomic_DNA"/>
</dbReference>
<dbReference type="RefSeq" id="WP_129226986.1">
    <property type="nucleotide sequence ID" value="NZ_SDOZ01000004.1"/>
</dbReference>
<protein>
    <recommendedName>
        <fullName evidence="3">ABC transporter substrate-binding protein</fullName>
    </recommendedName>
</protein>
<keyword evidence="2" id="KW-1185">Reference proteome</keyword>
<accession>A0A4Q2K817</accession>
<dbReference type="Pfam" id="PF19538">
    <property type="entry name" value="DUF6062"/>
    <property type="match status" value="1"/>
</dbReference>